<protein>
    <submittedName>
        <fullName evidence="2">Uncharacterized protein</fullName>
    </submittedName>
</protein>
<keyword evidence="1" id="KW-0233">DNA recombination</keyword>
<dbReference type="InterPro" id="IPR011010">
    <property type="entry name" value="DNA_brk_join_enz"/>
</dbReference>
<dbReference type="GO" id="GO:0006310">
    <property type="term" value="P:DNA recombination"/>
    <property type="evidence" value="ECO:0007669"/>
    <property type="project" value="UniProtKB-KW"/>
</dbReference>
<proteinExistence type="predicted"/>
<dbReference type="GeneID" id="20237605"/>
<dbReference type="InterPro" id="IPR013762">
    <property type="entry name" value="Integrase-like_cat_sf"/>
</dbReference>
<dbReference type="SUPFAM" id="SSF56349">
    <property type="entry name" value="DNA breaking-rejoining enzymes"/>
    <property type="match status" value="1"/>
</dbReference>
<dbReference type="HOGENOM" id="CLU_1201010_0_0_1"/>
<dbReference type="KEGG" id="lgi:LOTGIDRAFT_158034"/>
<dbReference type="GO" id="GO:0015074">
    <property type="term" value="P:DNA integration"/>
    <property type="evidence" value="ECO:0007669"/>
    <property type="project" value="InterPro"/>
</dbReference>
<dbReference type="Proteomes" id="UP000030746">
    <property type="component" value="Unassembled WGS sequence"/>
</dbReference>
<dbReference type="Gene3D" id="1.10.443.10">
    <property type="entry name" value="Intergrase catalytic core"/>
    <property type="match status" value="1"/>
</dbReference>
<accession>V4A7G4</accession>
<organism evidence="2 3">
    <name type="scientific">Lottia gigantea</name>
    <name type="common">Giant owl limpet</name>
    <dbReference type="NCBI Taxonomy" id="225164"/>
    <lineage>
        <taxon>Eukaryota</taxon>
        <taxon>Metazoa</taxon>
        <taxon>Spiralia</taxon>
        <taxon>Lophotrochozoa</taxon>
        <taxon>Mollusca</taxon>
        <taxon>Gastropoda</taxon>
        <taxon>Patellogastropoda</taxon>
        <taxon>Lottioidea</taxon>
        <taxon>Lottiidae</taxon>
        <taxon>Lottia</taxon>
    </lineage>
</organism>
<dbReference type="AlphaFoldDB" id="V4A7G4"/>
<name>V4A7G4_LOTGI</name>
<keyword evidence="3" id="KW-1185">Reference proteome</keyword>
<dbReference type="EMBL" id="KB200869">
    <property type="protein sequence ID" value="ESO99878.1"/>
    <property type="molecule type" value="Genomic_DNA"/>
</dbReference>
<dbReference type="RefSeq" id="XP_009049320.1">
    <property type="nucleotide sequence ID" value="XM_009051072.1"/>
</dbReference>
<evidence type="ECO:0000313" key="3">
    <source>
        <dbReference type="Proteomes" id="UP000030746"/>
    </source>
</evidence>
<dbReference type="GO" id="GO:0003677">
    <property type="term" value="F:DNA binding"/>
    <property type="evidence" value="ECO:0007669"/>
    <property type="project" value="InterPro"/>
</dbReference>
<dbReference type="OrthoDB" id="5977731at2759"/>
<sequence>MGLHQHHVLTPTPQLDYKVGVEMGVSVGVAVGVNTNTNFEIGLHQHQVLTPTPLIDYRVGVETGVSVRFKFCGGKEHKNLRMFENPQITGPHSDENGRSPKNSAKPALYFIPMAKWFSTVPIGHNSLQCIIKQMCAYAGFQGNRSNHSLRATTATRLFKGGPTSNLFANKPGVSRRRLGDRTGRHRSNVVRLYKRTSDEQLAEMSDDIKVPKMEKTVPAETVTNVELERQM</sequence>
<dbReference type="CTD" id="20237605"/>
<evidence type="ECO:0000313" key="2">
    <source>
        <dbReference type="EMBL" id="ESO99878.1"/>
    </source>
</evidence>
<reference evidence="2 3" key="1">
    <citation type="journal article" date="2013" name="Nature">
        <title>Insights into bilaterian evolution from three spiralian genomes.</title>
        <authorList>
            <person name="Simakov O."/>
            <person name="Marletaz F."/>
            <person name="Cho S.J."/>
            <person name="Edsinger-Gonzales E."/>
            <person name="Havlak P."/>
            <person name="Hellsten U."/>
            <person name="Kuo D.H."/>
            <person name="Larsson T."/>
            <person name="Lv J."/>
            <person name="Arendt D."/>
            <person name="Savage R."/>
            <person name="Osoegawa K."/>
            <person name="de Jong P."/>
            <person name="Grimwood J."/>
            <person name="Chapman J.A."/>
            <person name="Shapiro H."/>
            <person name="Aerts A."/>
            <person name="Otillar R.P."/>
            <person name="Terry A.Y."/>
            <person name="Boore J.L."/>
            <person name="Grigoriev I.V."/>
            <person name="Lindberg D.R."/>
            <person name="Seaver E.C."/>
            <person name="Weisblat D.A."/>
            <person name="Putnam N.H."/>
            <person name="Rokhsar D.S."/>
        </authorList>
    </citation>
    <scope>NUCLEOTIDE SEQUENCE [LARGE SCALE GENOMIC DNA]</scope>
</reference>
<gene>
    <name evidence="2" type="ORF">LOTGIDRAFT_158034</name>
</gene>
<evidence type="ECO:0000256" key="1">
    <source>
        <dbReference type="ARBA" id="ARBA00023172"/>
    </source>
</evidence>